<dbReference type="EMBL" id="JAIZAY010000010">
    <property type="protein sequence ID" value="KAJ8034786.1"/>
    <property type="molecule type" value="Genomic_DNA"/>
</dbReference>
<feature type="compositionally biased region" description="Polar residues" evidence="2">
    <location>
        <begin position="64"/>
        <end position="73"/>
    </location>
</feature>
<dbReference type="PANTHER" id="PTHR35617:SF3">
    <property type="entry name" value="CORE-BINDING (CB) DOMAIN-CONTAINING PROTEIN"/>
    <property type="match status" value="1"/>
</dbReference>
<evidence type="ECO:0008006" key="5">
    <source>
        <dbReference type="Google" id="ProtNLM"/>
    </source>
</evidence>
<evidence type="ECO:0000313" key="4">
    <source>
        <dbReference type="Proteomes" id="UP001152320"/>
    </source>
</evidence>
<name>A0A9Q1H719_HOLLE</name>
<evidence type="ECO:0000256" key="2">
    <source>
        <dbReference type="SAM" id="MobiDB-lite"/>
    </source>
</evidence>
<evidence type="ECO:0000313" key="3">
    <source>
        <dbReference type="EMBL" id="KAJ8034786.1"/>
    </source>
</evidence>
<dbReference type="Proteomes" id="UP001152320">
    <property type="component" value="Chromosome 10"/>
</dbReference>
<gene>
    <name evidence="3" type="ORF">HOLleu_21772</name>
</gene>
<dbReference type="GO" id="GO:0003677">
    <property type="term" value="F:DNA binding"/>
    <property type="evidence" value="ECO:0007669"/>
    <property type="project" value="UniProtKB-KW"/>
</dbReference>
<evidence type="ECO:0000256" key="1">
    <source>
        <dbReference type="ARBA" id="ARBA00023125"/>
    </source>
</evidence>
<dbReference type="AlphaFoldDB" id="A0A9Q1H719"/>
<keyword evidence="1" id="KW-0238">DNA-binding</keyword>
<sequence>MGDGCSGYPLGQPVCQSLPSVVPHTTGTSETQRLQHTSPSSGTILAESTLVADPSRDAPRPPVQVSNQGQSPQPKGGKIWHQRPQHLHLAAWKLSSDISLILGGFHKKRPSTMSTYDSRLARFRAWCSERNINPMEAPLEAVDFLLQMFIEGKQVSTIRNFWPAISSIHKGFPESSTIGSNNAIGDLLRGMFKKDNLANV</sequence>
<proteinExistence type="predicted"/>
<accession>A0A9Q1H719</accession>
<reference evidence="3" key="1">
    <citation type="submission" date="2021-10" db="EMBL/GenBank/DDBJ databases">
        <title>Tropical sea cucumber genome reveals ecological adaptation and Cuvierian tubules defense mechanism.</title>
        <authorList>
            <person name="Chen T."/>
        </authorList>
    </citation>
    <scope>NUCLEOTIDE SEQUENCE</scope>
    <source>
        <strain evidence="3">Nanhai2018</strain>
        <tissue evidence="3">Muscle</tissue>
    </source>
</reference>
<feature type="region of interest" description="Disordered" evidence="2">
    <location>
        <begin position="19"/>
        <end position="80"/>
    </location>
</feature>
<dbReference type="Gene3D" id="1.10.150.130">
    <property type="match status" value="1"/>
</dbReference>
<dbReference type="PANTHER" id="PTHR35617">
    <property type="entry name" value="PHAGE_INTEGRASE DOMAIN-CONTAINING PROTEIN"/>
    <property type="match status" value="1"/>
</dbReference>
<protein>
    <recommendedName>
        <fullName evidence="5">Core-binding (CB) domain-containing protein</fullName>
    </recommendedName>
</protein>
<organism evidence="3 4">
    <name type="scientific">Holothuria leucospilota</name>
    <name type="common">Black long sea cucumber</name>
    <name type="synonym">Mertensiothuria leucospilota</name>
    <dbReference type="NCBI Taxonomy" id="206669"/>
    <lineage>
        <taxon>Eukaryota</taxon>
        <taxon>Metazoa</taxon>
        <taxon>Echinodermata</taxon>
        <taxon>Eleutherozoa</taxon>
        <taxon>Echinozoa</taxon>
        <taxon>Holothuroidea</taxon>
        <taxon>Aspidochirotacea</taxon>
        <taxon>Aspidochirotida</taxon>
        <taxon>Holothuriidae</taxon>
        <taxon>Holothuria</taxon>
    </lineage>
</organism>
<dbReference type="OrthoDB" id="8954815at2759"/>
<feature type="compositionally biased region" description="Polar residues" evidence="2">
    <location>
        <begin position="19"/>
        <end position="43"/>
    </location>
</feature>
<keyword evidence="4" id="KW-1185">Reference proteome</keyword>
<dbReference type="SUPFAM" id="SSF47823">
    <property type="entry name" value="lambda integrase-like, N-terminal domain"/>
    <property type="match status" value="1"/>
</dbReference>
<comment type="caution">
    <text evidence="3">The sequence shown here is derived from an EMBL/GenBank/DDBJ whole genome shotgun (WGS) entry which is preliminary data.</text>
</comment>
<dbReference type="InterPro" id="IPR010998">
    <property type="entry name" value="Integrase_recombinase_N"/>
</dbReference>